<evidence type="ECO:0000313" key="3">
    <source>
        <dbReference type="Proteomes" id="UP001634007"/>
    </source>
</evidence>
<feature type="region of interest" description="Disordered" evidence="1">
    <location>
        <begin position="223"/>
        <end position="246"/>
    </location>
</feature>
<keyword evidence="3" id="KW-1185">Reference proteome</keyword>
<dbReference type="Proteomes" id="UP001634007">
    <property type="component" value="Unassembled WGS sequence"/>
</dbReference>
<gene>
    <name evidence="2" type="ORF">ACJRO7_019647</name>
</gene>
<dbReference type="AlphaFoldDB" id="A0ABD3KH04"/>
<dbReference type="PANTHER" id="PTHR31390">
    <property type="entry name" value="EXPRESSED PROTEIN"/>
    <property type="match status" value="1"/>
</dbReference>
<sequence>MGVDMDLNFEKSCTMRHSPKTVLRSHRHSLSTEKRKENAKHAREDDLLILNEDFLEIDFGRYRSASCKTTSSRPVEGNVEFKRGSVYQSSREIRRMNNIGTLERRRKIEVSRGSNTTSSVSIVDSLCPSDEESLRKRSSVISLSLDLNSASNNKSNMQPPTTDRSKDICLNVDDRKMQCAEALDRDSTGDLKFRCGKNTGHSNDSNRLQERDKVRPFPKMLSAKVEMPPSPSLSESRPSSKTSSKVRLNSVRKMFDPLIKSKSLRSSLTYAREDGLVQTTGTVHVRRDRTFRRSTTTSYDFSSTSHNCRLTAQVPETDCSHSTVQESPVHLHGFLKCRDKHGVPFFEFSLKCREEVLVAQKWKANNSFSWVYNFHSLDGRKKSGAEGWALDDGEKELSMVGQMQVCCYLCSELKGTRSFDNSLMTEFVLYDIAHARRSTARKSQDQASSLPEVKCVSRNNPRCVGRTSKIDDIANAVKIQHQRRHTLDSRDPDRLNLYPWAPSKLRLDLEIAAVVIQVPYEKTESLKYKRGDKIDDYAHPSLLNLSVFEQTKVQLPERSCNTVQVVIPTGNHGLPNCDSRGPSSLLERWRSGGGCDCGGWDMACPLSVFGNPKIQFTEDQSLVDNQKPLELFLQGANETTPALTMKFVEEGNYAVDFHAHLSSLQAFFISVAMLHGSGVMSASRQETKEAPLSNSLKTLIEEEVQILIGAVAEDKKAPEKMKDMPSSYALNPPFSPIARV</sequence>
<feature type="region of interest" description="Disordered" evidence="1">
    <location>
        <begin position="18"/>
        <end position="38"/>
    </location>
</feature>
<dbReference type="PANTHER" id="PTHR31390:SF0">
    <property type="entry name" value="DOMAIN PROTEIN, PUTATIVE (DUF3527)-RELATED"/>
    <property type="match status" value="1"/>
</dbReference>
<protein>
    <submittedName>
        <fullName evidence="2">Uncharacterized protein</fullName>
    </submittedName>
</protein>
<reference evidence="2 3" key="1">
    <citation type="submission" date="2024-11" db="EMBL/GenBank/DDBJ databases">
        <title>Chromosome-level genome assembly of Eucalyptus globulus Labill. provides insights into its genome evolution.</title>
        <authorList>
            <person name="Li X."/>
        </authorList>
    </citation>
    <scope>NUCLEOTIDE SEQUENCE [LARGE SCALE GENOMIC DNA]</scope>
    <source>
        <strain evidence="2">CL2024</strain>
        <tissue evidence="2">Fresh tender leaves</tissue>
    </source>
</reference>
<evidence type="ECO:0000256" key="1">
    <source>
        <dbReference type="SAM" id="MobiDB-lite"/>
    </source>
</evidence>
<proteinExistence type="predicted"/>
<feature type="compositionally biased region" description="Basic residues" evidence="1">
    <location>
        <begin position="18"/>
        <end position="29"/>
    </location>
</feature>
<accession>A0ABD3KH04</accession>
<comment type="caution">
    <text evidence="2">The sequence shown here is derived from an EMBL/GenBank/DDBJ whole genome shotgun (WGS) entry which is preliminary data.</text>
</comment>
<feature type="compositionally biased region" description="Low complexity" evidence="1">
    <location>
        <begin position="232"/>
        <end position="243"/>
    </location>
</feature>
<name>A0ABD3KH04_EUCGL</name>
<evidence type="ECO:0000313" key="2">
    <source>
        <dbReference type="EMBL" id="KAL3738144.1"/>
    </source>
</evidence>
<organism evidence="2 3">
    <name type="scientific">Eucalyptus globulus</name>
    <name type="common">Tasmanian blue gum</name>
    <dbReference type="NCBI Taxonomy" id="34317"/>
    <lineage>
        <taxon>Eukaryota</taxon>
        <taxon>Viridiplantae</taxon>
        <taxon>Streptophyta</taxon>
        <taxon>Embryophyta</taxon>
        <taxon>Tracheophyta</taxon>
        <taxon>Spermatophyta</taxon>
        <taxon>Magnoliopsida</taxon>
        <taxon>eudicotyledons</taxon>
        <taxon>Gunneridae</taxon>
        <taxon>Pentapetalae</taxon>
        <taxon>rosids</taxon>
        <taxon>malvids</taxon>
        <taxon>Myrtales</taxon>
        <taxon>Myrtaceae</taxon>
        <taxon>Myrtoideae</taxon>
        <taxon>Eucalypteae</taxon>
        <taxon>Eucalyptus</taxon>
    </lineage>
</organism>
<dbReference type="InterPro" id="IPR021916">
    <property type="entry name" value="DUF3527"/>
</dbReference>
<dbReference type="Pfam" id="PF12043">
    <property type="entry name" value="DUF3527"/>
    <property type="match status" value="1"/>
</dbReference>
<dbReference type="EMBL" id="JBJKBG010000005">
    <property type="protein sequence ID" value="KAL3738144.1"/>
    <property type="molecule type" value="Genomic_DNA"/>
</dbReference>